<evidence type="ECO:0000313" key="2">
    <source>
        <dbReference type="WBParaSite" id="JU765_v2.g7654.t2"/>
    </source>
</evidence>
<reference evidence="2" key="1">
    <citation type="submission" date="2022-11" db="UniProtKB">
        <authorList>
            <consortium name="WormBaseParasite"/>
        </authorList>
    </citation>
    <scope>IDENTIFICATION</scope>
</reference>
<protein>
    <submittedName>
        <fullName evidence="2">Uncharacterized protein</fullName>
    </submittedName>
</protein>
<accession>A0AC34RJL3</accession>
<dbReference type="WBParaSite" id="JU765_v2.g7654.t2">
    <property type="protein sequence ID" value="JU765_v2.g7654.t2"/>
    <property type="gene ID" value="JU765_v2.g7654"/>
</dbReference>
<proteinExistence type="predicted"/>
<dbReference type="Proteomes" id="UP000887576">
    <property type="component" value="Unplaced"/>
</dbReference>
<evidence type="ECO:0000313" key="1">
    <source>
        <dbReference type="Proteomes" id="UP000887576"/>
    </source>
</evidence>
<name>A0AC34RJL3_9BILA</name>
<sequence length="191" mass="21346">MIQNSSDEMWMESTMEMSESTTKTVPSDFKKKSSKKYRRFQPPRRAKDDVLLAIPEFVAVQQDLGIKRKPSESVNMDVTAGSMEVVDMPEIAMSPNSHHPQHDSPPINNFPRDIFRNADQICISRSIIATILFICIFFVLTCITIITILIWRSTTWTTKGKGSITTTPPTTPSSTISGSILAYNNNVSTVA</sequence>
<organism evidence="1 2">
    <name type="scientific">Panagrolaimus sp. JU765</name>
    <dbReference type="NCBI Taxonomy" id="591449"/>
    <lineage>
        <taxon>Eukaryota</taxon>
        <taxon>Metazoa</taxon>
        <taxon>Ecdysozoa</taxon>
        <taxon>Nematoda</taxon>
        <taxon>Chromadorea</taxon>
        <taxon>Rhabditida</taxon>
        <taxon>Tylenchina</taxon>
        <taxon>Panagrolaimomorpha</taxon>
        <taxon>Panagrolaimoidea</taxon>
        <taxon>Panagrolaimidae</taxon>
        <taxon>Panagrolaimus</taxon>
    </lineage>
</organism>